<organism evidence="1 2">
    <name type="scientific">Lophiostoma macrostomum CBS 122681</name>
    <dbReference type="NCBI Taxonomy" id="1314788"/>
    <lineage>
        <taxon>Eukaryota</taxon>
        <taxon>Fungi</taxon>
        <taxon>Dikarya</taxon>
        <taxon>Ascomycota</taxon>
        <taxon>Pezizomycotina</taxon>
        <taxon>Dothideomycetes</taxon>
        <taxon>Pleosporomycetidae</taxon>
        <taxon>Pleosporales</taxon>
        <taxon>Lophiostomataceae</taxon>
        <taxon>Lophiostoma</taxon>
    </lineage>
</organism>
<dbReference type="Proteomes" id="UP000799324">
    <property type="component" value="Unassembled WGS sequence"/>
</dbReference>
<name>A0A6A6TUH0_9PLEO</name>
<accession>A0A6A6TUH0</accession>
<sequence length="152" mass="16250">MRPGRGVRLCRETPSSAPSILRESARPQLQRTVGTAVQSCGGVEQAAGVVGPLVRELDTAFCWLLRWTLAAYHHGIAIYYHLLRAQKGAESALAADPVPGPPLAVVRMSLGVSSGVCQTSDDVKSARLVADALGARRTQCHSCRPLDVSYTR</sequence>
<keyword evidence="2" id="KW-1185">Reference proteome</keyword>
<evidence type="ECO:0000313" key="1">
    <source>
        <dbReference type="EMBL" id="KAF2662971.1"/>
    </source>
</evidence>
<gene>
    <name evidence="1" type="ORF">K491DRAFT_9837</name>
</gene>
<dbReference type="AlphaFoldDB" id="A0A6A6TUH0"/>
<reference evidence="1" key="1">
    <citation type="journal article" date="2020" name="Stud. Mycol.">
        <title>101 Dothideomycetes genomes: a test case for predicting lifestyles and emergence of pathogens.</title>
        <authorList>
            <person name="Haridas S."/>
            <person name="Albert R."/>
            <person name="Binder M."/>
            <person name="Bloem J."/>
            <person name="Labutti K."/>
            <person name="Salamov A."/>
            <person name="Andreopoulos B."/>
            <person name="Baker S."/>
            <person name="Barry K."/>
            <person name="Bills G."/>
            <person name="Bluhm B."/>
            <person name="Cannon C."/>
            <person name="Castanera R."/>
            <person name="Culley D."/>
            <person name="Daum C."/>
            <person name="Ezra D."/>
            <person name="Gonzalez J."/>
            <person name="Henrissat B."/>
            <person name="Kuo A."/>
            <person name="Liang C."/>
            <person name="Lipzen A."/>
            <person name="Lutzoni F."/>
            <person name="Magnuson J."/>
            <person name="Mondo S."/>
            <person name="Nolan M."/>
            <person name="Ohm R."/>
            <person name="Pangilinan J."/>
            <person name="Park H.-J."/>
            <person name="Ramirez L."/>
            <person name="Alfaro M."/>
            <person name="Sun H."/>
            <person name="Tritt A."/>
            <person name="Yoshinaga Y."/>
            <person name="Zwiers L.-H."/>
            <person name="Turgeon B."/>
            <person name="Goodwin S."/>
            <person name="Spatafora J."/>
            <person name="Crous P."/>
            <person name="Grigoriev I."/>
        </authorList>
    </citation>
    <scope>NUCLEOTIDE SEQUENCE</scope>
    <source>
        <strain evidence="1">CBS 122681</strain>
    </source>
</reference>
<protein>
    <submittedName>
        <fullName evidence="1">Uncharacterized protein</fullName>
    </submittedName>
</protein>
<dbReference type="EMBL" id="MU004288">
    <property type="protein sequence ID" value="KAF2662971.1"/>
    <property type="molecule type" value="Genomic_DNA"/>
</dbReference>
<evidence type="ECO:0000313" key="2">
    <source>
        <dbReference type="Proteomes" id="UP000799324"/>
    </source>
</evidence>
<proteinExistence type="predicted"/>